<keyword evidence="2" id="KW-1185">Reference proteome</keyword>
<organism evidence="1 2">
    <name type="scientific">Streptomyces thioluteus</name>
    <dbReference type="NCBI Taxonomy" id="66431"/>
    <lineage>
        <taxon>Bacteria</taxon>
        <taxon>Bacillati</taxon>
        <taxon>Actinomycetota</taxon>
        <taxon>Actinomycetes</taxon>
        <taxon>Kitasatosporales</taxon>
        <taxon>Streptomycetaceae</taxon>
        <taxon>Streptomyces</taxon>
    </lineage>
</organism>
<reference evidence="2" key="1">
    <citation type="journal article" date="2019" name="Int. J. Syst. Evol. Microbiol.">
        <title>The Global Catalogue of Microorganisms (GCM) 10K type strain sequencing project: providing services to taxonomists for standard genome sequencing and annotation.</title>
        <authorList>
            <consortium name="The Broad Institute Genomics Platform"/>
            <consortium name="The Broad Institute Genome Sequencing Center for Infectious Disease"/>
            <person name="Wu L."/>
            <person name="Ma J."/>
        </authorList>
    </citation>
    <scope>NUCLEOTIDE SEQUENCE [LARGE SCALE GENOMIC DNA]</scope>
    <source>
        <strain evidence="2">JCM 4087</strain>
    </source>
</reference>
<comment type="caution">
    <text evidence="1">The sequence shown here is derived from an EMBL/GenBank/DDBJ whole genome shotgun (WGS) entry which is preliminary data.</text>
</comment>
<name>A0ABP6JGW1_STRTU</name>
<protein>
    <submittedName>
        <fullName evidence="1">Uncharacterized protein</fullName>
    </submittedName>
</protein>
<evidence type="ECO:0000313" key="1">
    <source>
        <dbReference type="EMBL" id="GAA2931381.1"/>
    </source>
</evidence>
<sequence length="79" mass="8996">MMTAVSNYPFPRPLFGLPVLPPHTRGPLLNPTYAECPQCRSWERGIRRATQLGDDDRVAEFGNELEAHRRTVPHKSAIR</sequence>
<gene>
    <name evidence="1" type="ORF">GCM10020221_28980</name>
</gene>
<dbReference type="EMBL" id="BAAAXZ010000111">
    <property type="protein sequence ID" value="GAA2931381.1"/>
    <property type="molecule type" value="Genomic_DNA"/>
</dbReference>
<evidence type="ECO:0000313" key="2">
    <source>
        <dbReference type="Proteomes" id="UP001501102"/>
    </source>
</evidence>
<dbReference type="Proteomes" id="UP001501102">
    <property type="component" value="Unassembled WGS sequence"/>
</dbReference>
<proteinExistence type="predicted"/>
<accession>A0ABP6JGW1</accession>